<evidence type="ECO:0000313" key="2">
    <source>
        <dbReference type="EMBL" id="EPX75250.1"/>
    </source>
</evidence>
<protein>
    <submittedName>
        <fullName evidence="2">Uncharacterized protein</fullName>
    </submittedName>
</protein>
<proteinExistence type="predicted"/>
<dbReference type="GeneID" id="25033455"/>
<name>S9RAT4_SCHOY</name>
<accession>S9RAT4</accession>
<dbReference type="OrthoDB" id="5386583at2759"/>
<reference evidence="2 3" key="1">
    <citation type="journal article" date="2011" name="Science">
        <title>Comparative functional genomics of the fission yeasts.</title>
        <authorList>
            <person name="Rhind N."/>
            <person name="Chen Z."/>
            <person name="Yassour M."/>
            <person name="Thompson D.A."/>
            <person name="Haas B.J."/>
            <person name="Habib N."/>
            <person name="Wapinski I."/>
            <person name="Roy S."/>
            <person name="Lin M.F."/>
            <person name="Heiman D.I."/>
            <person name="Young S.K."/>
            <person name="Furuya K."/>
            <person name="Guo Y."/>
            <person name="Pidoux A."/>
            <person name="Chen H.M."/>
            <person name="Robbertse B."/>
            <person name="Goldberg J.M."/>
            <person name="Aoki K."/>
            <person name="Bayne E.H."/>
            <person name="Berlin A.M."/>
            <person name="Desjardins C.A."/>
            <person name="Dobbs E."/>
            <person name="Dukaj L."/>
            <person name="Fan L."/>
            <person name="FitzGerald M.G."/>
            <person name="French C."/>
            <person name="Gujja S."/>
            <person name="Hansen K."/>
            <person name="Keifenheim D."/>
            <person name="Levin J.Z."/>
            <person name="Mosher R.A."/>
            <person name="Mueller C.A."/>
            <person name="Pfiffner J."/>
            <person name="Priest M."/>
            <person name="Russ C."/>
            <person name="Smialowska A."/>
            <person name="Swoboda P."/>
            <person name="Sykes S.M."/>
            <person name="Vaughn M."/>
            <person name="Vengrova S."/>
            <person name="Yoder R."/>
            <person name="Zeng Q."/>
            <person name="Allshire R."/>
            <person name="Baulcombe D."/>
            <person name="Birren B.W."/>
            <person name="Brown W."/>
            <person name="Ekwall K."/>
            <person name="Kellis M."/>
            <person name="Leatherwood J."/>
            <person name="Levin H."/>
            <person name="Margalit H."/>
            <person name="Martienssen R."/>
            <person name="Nieduszynski C.A."/>
            <person name="Spatafora J.W."/>
            <person name="Friedman N."/>
            <person name="Dalgaard J.Z."/>
            <person name="Baumann P."/>
            <person name="Niki H."/>
            <person name="Regev A."/>
            <person name="Nusbaum C."/>
        </authorList>
    </citation>
    <scope>NUCLEOTIDE SEQUENCE [LARGE SCALE GENOMIC DNA]</scope>
    <source>
        <strain evidence="3">yFS286</strain>
    </source>
</reference>
<evidence type="ECO:0000256" key="1">
    <source>
        <dbReference type="SAM" id="MobiDB-lite"/>
    </source>
</evidence>
<dbReference type="HOGENOM" id="CLU_600137_0_0_1"/>
<dbReference type="AlphaFoldDB" id="S9RAT4"/>
<dbReference type="VEuPathDB" id="FungiDB:SOCG_04493"/>
<evidence type="ECO:0000313" key="3">
    <source>
        <dbReference type="Proteomes" id="UP000016088"/>
    </source>
</evidence>
<dbReference type="EMBL" id="KE503206">
    <property type="protein sequence ID" value="EPX75250.1"/>
    <property type="molecule type" value="Genomic_DNA"/>
</dbReference>
<feature type="region of interest" description="Disordered" evidence="1">
    <location>
        <begin position="247"/>
        <end position="274"/>
    </location>
</feature>
<gene>
    <name evidence="2" type="ORF">SOCG_04493</name>
</gene>
<keyword evidence="3" id="KW-1185">Reference proteome</keyword>
<feature type="region of interest" description="Disordered" evidence="1">
    <location>
        <begin position="146"/>
        <end position="173"/>
    </location>
</feature>
<sequence length="451" mass="51222">MFRRNTLTPGKGGSSLDMFSANDFMTWIDGMKHNSYENGCSPFSFRPIQDSTHKKSRRPSRLSIVNIWNQSPTTARGMLFPLNSDQKEEDMDDVVELDNDVNDFKADQGIMMNQKNHEVYEDEEEDARQLNQEYIVSDDADEALEQESLQEENEDQQSEDGFYDSGSNQNGNPEVIEIESEEEEQNQLDLSDSNEQLSPLFEEKNIDLQLSNTLELYRNDNLSSHTSQTSLSTGVGSHPKLVRLSYEKSDVSDQPKQLSESTKIESQNPLETDSSFLRPRLDHVIRSPSSVNPLIKTNRGVRDGLLKYNLENTETDESYTELDDTFSRMKQDTMNKLNEDASELIEELTDSDVFQKIVKNDNEPSILDTSGIAEEIQQIDDSSQFVSFLEDTHLVPSNNLQPTKRKLSELMENISSADCSMADASAILENADFLSSNPTMSTIPNKKRHFE</sequence>
<dbReference type="OMA" id="NDFMTWI"/>
<feature type="compositionally biased region" description="Acidic residues" evidence="1">
    <location>
        <begin position="146"/>
        <end position="162"/>
    </location>
</feature>
<organism evidence="2 3">
    <name type="scientific">Schizosaccharomyces octosporus (strain yFS286)</name>
    <name type="common">Fission yeast</name>
    <name type="synonym">Octosporomyces octosporus</name>
    <dbReference type="NCBI Taxonomy" id="483514"/>
    <lineage>
        <taxon>Eukaryota</taxon>
        <taxon>Fungi</taxon>
        <taxon>Dikarya</taxon>
        <taxon>Ascomycota</taxon>
        <taxon>Taphrinomycotina</taxon>
        <taxon>Schizosaccharomycetes</taxon>
        <taxon>Schizosaccharomycetales</taxon>
        <taxon>Schizosaccharomycetaceae</taxon>
        <taxon>Schizosaccharomyces</taxon>
    </lineage>
</organism>
<dbReference type="RefSeq" id="XP_013017693.1">
    <property type="nucleotide sequence ID" value="XM_013162239.1"/>
</dbReference>
<dbReference type="Proteomes" id="UP000016088">
    <property type="component" value="Unassembled WGS sequence"/>
</dbReference>
<feature type="compositionally biased region" description="Polar residues" evidence="1">
    <location>
        <begin position="254"/>
        <end position="274"/>
    </location>
</feature>